<protein>
    <recommendedName>
        <fullName evidence="2">SprT-like domain-containing protein</fullName>
    </recommendedName>
</protein>
<dbReference type="PANTHER" id="PTHR23099:SF0">
    <property type="entry name" value="GERM CELL NUCLEAR ACIDIC PROTEIN"/>
    <property type="match status" value="1"/>
</dbReference>
<dbReference type="OrthoDB" id="20772at2759"/>
<proteinExistence type="predicted"/>
<feature type="region of interest" description="Disordered" evidence="1">
    <location>
        <begin position="485"/>
        <end position="549"/>
    </location>
</feature>
<name>A0A9P0CSW9_9CUCU</name>
<dbReference type="SUPFAM" id="SSF47095">
    <property type="entry name" value="HMG-box"/>
    <property type="match status" value="1"/>
</dbReference>
<dbReference type="InterPro" id="IPR036910">
    <property type="entry name" value="HMG_box_dom_sf"/>
</dbReference>
<evidence type="ECO:0000313" key="3">
    <source>
        <dbReference type="EMBL" id="CAH1105265.1"/>
    </source>
</evidence>
<keyword evidence="4" id="KW-1185">Reference proteome</keyword>
<dbReference type="CDD" id="cd00084">
    <property type="entry name" value="HMG-box_SF"/>
    <property type="match status" value="1"/>
</dbReference>
<feature type="compositionally biased region" description="Polar residues" evidence="1">
    <location>
        <begin position="511"/>
        <end position="523"/>
    </location>
</feature>
<evidence type="ECO:0000256" key="1">
    <source>
        <dbReference type="SAM" id="MobiDB-lite"/>
    </source>
</evidence>
<dbReference type="InterPro" id="IPR006640">
    <property type="entry name" value="SprT-like_domain"/>
</dbReference>
<dbReference type="SMART" id="SM00731">
    <property type="entry name" value="SprT"/>
    <property type="match status" value="1"/>
</dbReference>
<sequence>MNDSFELMSSMSPKITNKLMPGERRFRRVAGASILALKKNIRRSSILDKSLNTNKIENLNILETSSTSSTESFPSLQLIESQNNSIILIPDSDVSASEDELKKTEVKSEVNHLLPEDKLAAISDWVSNINVNVENSTISSVYTELSTICGTDFANELLEKEKGHAVNSTFVNGHDKKFEEVFGRKNNFEFAEESNSSDDNVKNVIEDSFEILNQSLRTRLKISRINDKLESEIPSVNNKADGDGGTQLNDDKWTSIQFSEESTNTIDESFKNLVIEESFKIKTDNYETPLKNTSINKWKAVEISDDSGEDESVAENMLDQLYGNSWRINKDLVLSKTEPRKTVKQPDIRNLAKTQCKPKFSLLYKNPYLDTEKAKSQYLLNSNHKSANSIHLARIKSLCDSDTNSDNSIKKKVPRTKLNFDDSSDENDAKSKYFETKNIYNKENVDFNNVNTRCRRKTTKSAKKSAEIDSDDEFTFNKKLQINSKIKSKRNNNKKLSSSSSENDGNNSSNDRVTSKPSNSNNLKIIPKKNIESKTKKPPSTDIISKNSDDEWEDEVRGIERRLTIADDGTYSFLASLSGNVPISKCDASARIFRNNYKTYKDQLLKKLFNLYNEKVFDNVLPRDMLLEWGCRMRKTAGFCYCKKITRSKGHIERSARIVLSVKVVDTADRLRDTLIHEMCHAATWIVSGISDGHGDFWKAWAFKAMKQFPEIPPIKRCHNYVINTKYTYKCTDCGYSIGRHSKSLDIERKRCGYCYGKFEILINKTNKNGETKAVAATPKKEPTGFAIFVKENYSVHKNPLIKHGEVMKVLGRKFKELQATKI</sequence>
<gene>
    <name evidence="3" type="ORF">PSYICH_LOCUS5940</name>
</gene>
<evidence type="ECO:0000259" key="2">
    <source>
        <dbReference type="SMART" id="SM00731"/>
    </source>
</evidence>
<feature type="compositionally biased region" description="Low complexity" evidence="1">
    <location>
        <begin position="494"/>
        <end position="510"/>
    </location>
</feature>
<feature type="domain" description="SprT-like" evidence="2">
    <location>
        <begin position="602"/>
        <end position="762"/>
    </location>
</feature>
<dbReference type="EMBL" id="OV651830">
    <property type="protein sequence ID" value="CAH1105265.1"/>
    <property type="molecule type" value="Genomic_DNA"/>
</dbReference>
<accession>A0A9P0CSW9</accession>
<reference evidence="3" key="1">
    <citation type="submission" date="2022-01" db="EMBL/GenBank/DDBJ databases">
        <authorList>
            <person name="King R."/>
        </authorList>
    </citation>
    <scope>NUCLEOTIDE SEQUENCE</scope>
</reference>
<dbReference type="AlphaFoldDB" id="A0A9P0CSW9"/>
<organism evidence="3 4">
    <name type="scientific">Psylliodes chrysocephalus</name>
    <dbReference type="NCBI Taxonomy" id="3402493"/>
    <lineage>
        <taxon>Eukaryota</taxon>
        <taxon>Metazoa</taxon>
        <taxon>Ecdysozoa</taxon>
        <taxon>Arthropoda</taxon>
        <taxon>Hexapoda</taxon>
        <taxon>Insecta</taxon>
        <taxon>Pterygota</taxon>
        <taxon>Neoptera</taxon>
        <taxon>Endopterygota</taxon>
        <taxon>Coleoptera</taxon>
        <taxon>Polyphaga</taxon>
        <taxon>Cucujiformia</taxon>
        <taxon>Chrysomeloidea</taxon>
        <taxon>Chrysomelidae</taxon>
        <taxon>Galerucinae</taxon>
        <taxon>Alticini</taxon>
        <taxon>Psylliodes</taxon>
    </lineage>
</organism>
<dbReference type="GO" id="GO:0005634">
    <property type="term" value="C:nucleus"/>
    <property type="evidence" value="ECO:0007669"/>
    <property type="project" value="TreeGrafter"/>
</dbReference>
<dbReference type="PANTHER" id="PTHR23099">
    <property type="entry name" value="TRANSCRIPTIONAL REGULATOR"/>
    <property type="match status" value="1"/>
</dbReference>
<evidence type="ECO:0000313" key="4">
    <source>
        <dbReference type="Proteomes" id="UP001153636"/>
    </source>
</evidence>
<dbReference type="GO" id="GO:0006974">
    <property type="term" value="P:DNA damage response"/>
    <property type="evidence" value="ECO:0007669"/>
    <property type="project" value="UniProtKB-ARBA"/>
</dbReference>
<dbReference type="Proteomes" id="UP001153636">
    <property type="component" value="Chromosome 18"/>
</dbReference>
<dbReference type="Pfam" id="PF10263">
    <property type="entry name" value="SprT-like"/>
    <property type="match status" value="1"/>
</dbReference>